<dbReference type="Pfam" id="PF00009">
    <property type="entry name" value="GTP_EFTU"/>
    <property type="match status" value="1"/>
</dbReference>
<dbReference type="InterPro" id="IPR009000">
    <property type="entry name" value="Transl_B-barrel_sf"/>
</dbReference>
<dbReference type="NCBIfam" id="TIGR00484">
    <property type="entry name" value="EF-G"/>
    <property type="match status" value="1"/>
</dbReference>
<evidence type="ECO:0000256" key="5">
    <source>
        <dbReference type="ARBA" id="ARBA00023134"/>
    </source>
</evidence>
<dbReference type="Gene3D" id="3.30.70.870">
    <property type="entry name" value="Elongation Factor G (Translational Gtpase), domain 3"/>
    <property type="match status" value="1"/>
</dbReference>
<dbReference type="NCBIfam" id="TIGR00231">
    <property type="entry name" value="small_GTP"/>
    <property type="match status" value="1"/>
</dbReference>
<keyword evidence="11" id="KW-1185">Reference proteome</keyword>
<dbReference type="SUPFAM" id="SSF50447">
    <property type="entry name" value="Translation proteins"/>
    <property type="match status" value="1"/>
</dbReference>
<keyword evidence="2 7" id="KW-0547">Nucleotide-binding</keyword>
<dbReference type="RefSeq" id="WP_172173599.1">
    <property type="nucleotide sequence ID" value="NZ_BMJG01000009.1"/>
</dbReference>
<comment type="function">
    <text evidence="6 7">Catalyzes the GTP-dependent ribosomal translocation step during translation elongation. During this step, the ribosome changes from the pre-translocational (PRE) to the post-translocational (POST) state as the newly formed A-site-bound peptidyl-tRNA and P-site-bound deacylated tRNA move to the P and E sites, respectively. Catalyzes the coordinated movement of the two tRNA molecules, the mRNA and conformational changes in the ribosome.</text>
</comment>
<dbReference type="InterPro" id="IPR000640">
    <property type="entry name" value="EFG_V-like"/>
</dbReference>
<sequence>MALDVLSDLNKVRNIGIMAHIDAGKTTTTERILFYTGVNYKMGETHDGAGTMDWMDQEKERGITITSAATTCYWHDNQINIIDTPGHVDFTVEVERSLRVLDGAVAVFDGKEGVEPQSETVWRQADKYDVPRVCFVNKMDKLGADFYFTVDTIKERLGAKPLVIQLPIGAESDFAGIVDLLEMKAYVWPDETKMGQDITEIEIPEDLKDKAVQYRAQLVEDVAESSEELMEKYLEGEELTTADVKAGIRELVIKSEAFPVMCGSAYKNKGVQPMLDAVIDYLPSPLDVPPMIGHNPNNDEEELTRKPSTDEPFSALAFKVASHPFFGSLTYVRVYSGHVKSGDQVLNTSSGKKERIGKLFQMHSNKENPVEEAFAGHIYAFIGLKETTTGDTLSDPANPIALESMTFPEPVISVAIEPKTKGDQEKLSSAIQKFVKEDPTYQVELDDETGQTVIRGMGELHLDILVDRMRREFKVEANVGKPQVAYRETIRRTVEKYDYTHKKQTGGSGQFAKVQVTFEPLEVEGDTIYEFENAITGGRVPREYIPSVDAGIQDAMQFGALAGYPMVGVKATLVDGAYHDVDSSEMAFKIAGSMVFKEAVQRANPVLLEPVMDVEVRTPEEYMGDVIGDLNSRRGQIQSMDDASGVKVVKAVVPLSEMFGYIGDLRSKTQGRAVYSMTFSSYAEVPKAVAEEIIQKVRGGE</sequence>
<dbReference type="PRINTS" id="PR00315">
    <property type="entry name" value="ELONGATNFCT"/>
</dbReference>
<dbReference type="CDD" id="cd01434">
    <property type="entry name" value="EFG_mtEFG1_IV"/>
    <property type="match status" value="1"/>
</dbReference>
<dbReference type="InterPro" id="IPR009022">
    <property type="entry name" value="EFG_III"/>
</dbReference>
<organism evidence="10 11">
    <name type="scientific">Brevibacterium sediminis</name>
    <dbReference type="NCBI Taxonomy" id="1857024"/>
    <lineage>
        <taxon>Bacteria</taxon>
        <taxon>Bacillati</taxon>
        <taxon>Actinomycetota</taxon>
        <taxon>Actinomycetes</taxon>
        <taxon>Micrococcales</taxon>
        <taxon>Brevibacteriaceae</taxon>
        <taxon>Brevibacterium</taxon>
    </lineage>
</organism>
<gene>
    <name evidence="7 10" type="primary">fusA</name>
    <name evidence="10" type="ORF">GCM10010974_25070</name>
</gene>
<comment type="similarity">
    <text evidence="1 7">Belongs to the TRAFAC class translation factor GTPase superfamily. Classic translation factor GTPase family. EF-G/EF-2 subfamily.</text>
</comment>
<evidence type="ECO:0000313" key="11">
    <source>
        <dbReference type="Proteomes" id="UP000632322"/>
    </source>
</evidence>
<dbReference type="Pfam" id="PF03144">
    <property type="entry name" value="GTP_EFTU_D2"/>
    <property type="match status" value="1"/>
</dbReference>
<keyword evidence="5 7" id="KW-0342">GTP-binding</keyword>
<dbReference type="InterPro" id="IPR004540">
    <property type="entry name" value="Transl_elong_EFG/EF2"/>
</dbReference>
<dbReference type="Pfam" id="PF14492">
    <property type="entry name" value="EFG_III"/>
    <property type="match status" value="1"/>
</dbReference>
<evidence type="ECO:0000256" key="4">
    <source>
        <dbReference type="ARBA" id="ARBA00022917"/>
    </source>
</evidence>
<dbReference type="PROSITE" id="PS00301">
    <property type="entry name" value="G_TR_1"/>
    <property type="match status" value="1"/>
</dbReference>
<dbReference type="Pfam" id="PF03764">
    <property type="entry name" value="EFG_IV"/>
    <property type="match status" value="1"/>
</dbReference>
<dbReference type="Gene3D" id="3.30.70.240">
    <property type="match status" value="1"/>
</dbReference>
<evidence type="ECO:0000256" key="1">
    <source>
        <dbReference type="ARBA" id="ARBA00005870"/>
    </source>
</evidence>
<evidence type="ECO:0000256" key="8">
    <source>
        <dbReference type="NCBIfam" id="TIGR00484"/>
    </source>
</evidence>
<feature type="domain" description="Tr-type G" evidence="9">
    <location>
        <begin position="10"/>
        <end position="286"/>
    </location>
</feature>
<dbReference type="InterPro" id="IPR031157">
    <property type="entry name" value="G_TR_CS"/>
</dbReference>
<feature type="binding site" evidence="7">
    <location>
        <begin position="137"/>
        <end position="140"/>
    </location>
    <ligand>
        <name>GTP</name>
        <dbReference type="ChEBI" id="CHEBI:37565"/>
    </ligand>
</feature>
<dbReference type="InterPro" id="IPR005225">
    <property type="entry name" value="Small_GTP-bd"/>
</dbReference>
<dbReference type="InterPro" id="IPR020568">
    <property type="entry name" value="Ribosomal_Su5_D2-typ_SF"/>
</dbReference>
<dbReference type="SMART" id="SM00889">
    <property type="entry name" value="EFG_IV"/>
    <property type="match status" value="1"/>
</dbReference>
<dbReference type="CDD" id="cd01886">
    <property type="entry name" value="EF-G"/>
    <property type="match status" value="1"/>
</dbReference>
<reference evidence="11" key="1">
    <citation type="journal article" date="2019" name="Int. J. Syst. Evol. Microbiol.">
        <title>The Global Catalogue of Microorganisms (GCM) 10K type strain sequencing project: providing services to taxonomists for standard genome sequencing and annotation.</title>
        <authorList>
            <consortium name="The Broad Institute Genomics Platform"/>
            <consortium name="The Broad Institute Genome Sequencing Center for Infectious Disease"/>
            <person name="Wu L."/>
            <person name="Ma J."/>
        </authorList>
    </citation>
    <scope>NUCLEOTIDE SEQUENCE [LARGE SCALE GENOMIC DNA]</scope>
    <source>
        <strain evidence="11">CGMCC 1.15472</strain>
    </source>
</reference>
<dbReference type="PROSITE" id="PS51722">
    <property type="entry name" value="G_TR_2"/>
    <property type="match status" value="1"/>
</dbReference>
<comment type="subcellular location">
    <subcellularLocation>
        <location evidence="7">Cytoplasm</location>
    </subcellularLocation>
</comment>
<dbReference type="PANTHER" id="PTHR43261:SF1">
    <property type="entry name" value="RIBOSOME-RELEASING FACTOR 2, MITOCHONDRIAL"/>
    <property type="match status" value="1"/>
</dbReference>
<dbReference type="SUPFAM" id="SSF52540">
    <property type="entry name" value="P-loop containing nucleoside triphosphate hydrolases"/>
    <property type="match status" value="1"/>
</dbReference>
<dbReference type="InterPro" id="IPR035649">
    <property type="entry name" value="EFG_V"/>
</dbReference>
<evidence type="ECO:0000256" key="2">
    <source>
        <dbReference type="ARBA" id="ARBA00022741"/>
    </source>
</evidence>
<dbReference type="InterPro" id="IPR041095">
    <property type="entry name" value="EFG_II"/>
</dbReference>
<dbReference type="Gene3D" id="3.30.230.10">
    <property type="match status" value="1"/>
</dbReference>
<dbReference type="InterPro" id="IPR014721">
    <property type="entry name" value="Ribsml_uS5_D2-typ_fold_subgr"/>
</dbReference>
<feature type="binding site" evidence="7">
    <location>
        <begin position="19"/>
        <end position="26"/>
    </location>
    <ligand>
        <name>GTP</name>
        <dbReference type="ChEBI" id="CHEBI:37565"/>
    </ligand>
</feature>
<evidence type="ECO:0000259" key="9">
    <source>
        <dbReference type="PROSITE" id="PS51722"/>
    </source>
</evidence>
<dbReference type="CDD" id="cd04088">
    <property type="entry name" value="EFG_mtEFG_II"/>
    <property type="match status" value="1"/>
</dbReference>
<dbReference type="PANTHER" id="PTHR43261">
    <property type="entry name" value="TRANSLATION ELONGATION FACTOR G-RELATED"/>
    <property type="match status" value="1"/>
</dbReference>
<dbReference type="InterPro" id="IPR000795">
    <property type="entry name" value="T_Tr_GTP-bd_dom"/>
</dbReference>
<dbReference type="Pfam" id="PF00679">
    <property type="entry name" value="EFG_C"/>
    <property type="match status" value="1"/>
</dbReference>
<proteinExistence type="inferred from homology"/>
<protein>
    <recommendedName>
        <fullName evidence="7 8">Elongation factor G</fullName>
        <shortName evidence="7">EF-G</shortName>
    </recommendedName>
</protein>
<comment type="caution">
    <text evidence="10">The sequence shown here is derived from an EMBL/GenBank/DDBJ whole genome shotgun (WGS) entry which is preliminary data.</text>
</comment>
<keyword evidence="4 7" id="KW-0648">Protein biosynthesis</keyword>
<dbReference type="SMART" id="SM00838">
    <property type="entry name" value="EFG_C"/>
    <property type="match status" value="1"/>
</dbReference>
<keyword evidence="7" id="KW-0963">Cytoplasm</keyword>
<dbReference type="Proteomes" id="UP000632322">
    <property type="component" value="Unassembled WGS sequence"/>
</dbReference>
<evidence type="ECO:0000313" key="10">
    <source>
        <dbReference type="EMBL" id="GGC41620.1"/>
    </source>
</evidence>
<evidence type="ECO:0000256" key="7">
    <source>
        <dbReference type="HAMAP-Rule" id="MF_00054"/>
    </source>
</evidence>
<evidence type="ECO:0000256" key="3">
    <source>
        <dbReference type="ARBA" id="ARBA00022768"/>
    </source>
</evidence>
<accession>A0ABQ1MJM1</accession>
<dbReference type="GO" id="GO:0003746">
    <property type="term" value="F:translation elongation factor activity"/>
    <property type="evidence" value="ECO:0007669"/>
    <property type="project" value="UniProtKB-KW"/>
</dbReference>
<keyword evidence="3 7" id="KW-0251">Elongation factor</keyword>
<evidence type="ECO:0000256" key="6">
    <source>
        <dbReference type="ARBA" id="ARBA00024731"/>
    </source>
</evidence>
<dbReference type="InterPro" id="IPR047872">
    <property type="entry name" value="EFG_IV"/>
</dbReference>
<dbReference type="SUPFAM" id="SSF54980">
    <property type="entry name" value="EF-G C-terminal domain-like"/>
    <property type="match status" value="2"/>
</dbReference>
<name>A0ABQ1MJM1_9MICO</name>
<dbReference type="CDD" id="cd03713">
    <property type="entry name" value="EFG_mtEFG_C"/>
    <property type="match status" value="1"/>
</dbReference>
<dbReference type="InterPro" id="IPR027417">
    <property type="entry name" value="P-loop_NTPase"/>
</dbReference>
<dbReference type="EMBL" id="BMJG01000009">
    <property type="protein sequence ID" value="GGC41620.1"/>
    <property type="molecule type" value="Genomic_DNA"/>
</dbReference>
<dbReference type="Gene3D" id="3.40.50.300">
    <property type="entry name" value="P-loop containing nucleotide triphosphate hydrolases"/>
    <property type="match status" value="1"/>
</dbReference>
<dbReference type="InterPro" id="IPR004161">
    <property type="entry name" value="EFTu-like_2"/>
</dbReference>
<dbReference type="CDD" id="cd16262">
    <property type="entry name" value="EFG_III"/>
    <property type="match status" value="1"/>
</dbReference>
<dbReference type="Gene3D" id="2.40.30.10">
    <property type="entry name" value="Translation factors"/>
    <property type="match status" value="1"/>
</dbReference>
<dbReference type="InterPro" id="IPR005517">
    <property type="entry name" value="Transl_elong_EFG/EF2_IV"/>
</dbReference>
<dbReference type="SUPFAM" id="SSF54211">
    <property type="entry name" value="Ribosomal protein S5 domain 2-like"/>
    <property type="match status" value="1"/>
</dbReference>
<dbReference type="NCBIfam" id="NF009381">
    <property type="entry name" value="PRK12740.1-5"/>
    <property type="match status" value="1"/>
</dbReference>
<dbReference type="InterPro" id="IPR035647">
    <property type="entry name" value="EFG_III/V"/>
</dbReference>
<dbReference type="HAMAP" id="MF_00054_B">
    <property type="entry name" value="EF_G_EF_2_B"/>
    <property type="match status" value="1"/>
</dbReference>
<feature type="binding site" evidence="7">
    <location>
        <begin position="83"/>
        <end position="87"/>
    </location>
    <ligand>
        <name>GTP</name>
        <dbReference type="ChEBI" id="CHEBI:37565"/>
    </ligand>
</feature>